<organism evidence="1 2">
    <name type="scientific">Candidatus Falkowbacteria bacterium RBG_13_39_14</name>
    <dbReference type="NCBI Taxonomy" id="1797985"/>
    <lineage>
        <taxon>Bacteria</taxon>
        <taxon>Candidatus Falkowiibacteriota</taxon>
    </lineage>
</organism>
<dbReference type="InterPro" id="IPR011856">
    <property type="entry name" value="tRNA_endonuc-like_dom_sf"/>
</dbReference>
<evidence type="ECO:0008006" key="3">
    <source>
        <dbReference type="Google" id="ProtNLM"/>
    </source>
</evidence>
<accession>A0A1F5S141</accession>
<dbReference type="EMBL" id="MFFS01000089">
    <property type="protein sequence ID" value="OGF20398.1"/>
    <property type="molecule type" value="Genomic_DNA"/>
</dbReference>
<name>A0A1F5S141_9BACT</name>
<dbReference type="Gene3D" id="3.40.1350.10">
    <property type="match status" value="1"/>
</dbReference>
<sequence>MNDKINLIRPEKVSLVNHPVLTEKWIQEIIANDPSILGLGDLILKDKERIHPKAGRLDLLLQDPDSERRYEVEIQLGKVDESHIIRTIEYWDIEKKRYPQYDHCAVIIAEDITNRFLNVINIFNGSIPLIAIKMEAYKNGNDYWLTFTTVLNEVSLGLVEEDEIKEATDRNYWEKRGTAKTVAIADELVAMINEFTSGYELKYNKFYVGIAKDGQPDNFVIFRPKKSNTTMEIRIEQTAETDKLIEDASLDLMEYDNKWNRYRIRISKQDLIKNKELIANLLKMAFGKTIKE</sequence>
<dbReference type="Proteomes" id="UP000178323">
    <property type="component" value="Unassembled WGS sequence"/>
</dbReference>
<evidence type="ECO:0000313" key="1">
    <source>
        <dbReference type="EMBL" id="OGF20398.1"/>
    </source>
</evidence>
<dbReference type="GO" id="GO:0003676">
    <property type="term" value="F:nucleic acid binding"/>
    <property type="evidence" value="ECO:0007669"/>
    <property type="project" value="InterPro"/>
</dbReference>
<dbReference type="AlphaFoldDB" id="A0A1F5S141"/>
<evidence type="ECO:0000313" key="2">
    <source>
        <dbReference type="Proteomes" id="UP000178323"/>
    </source>
</evidence>
<gene>
    <name evidence="1" type="ORF">A2Y83_02780</name>
</gene>
<comment type="caution">
    <text evidence="1">The sequence shown here is derived from an EMBL/GenBank/DDBJ whole genome shotgun (WGS) entry which is preliminary data.</text>
</comment>
<reference evidence="1 2" key="1">
    <citation type="journal article" date="2016" name="Nat. Commun.">
        <title>Thousands of microbial genomes shed light on interconnected biogeochemical processes in an aquifer system.</title>
        <authorList>
            <person name="Anantharaman K."/>
            <person name="Brown C.T."/>
            <person name="Hug L.A."/>
            <person name="Sharon I."/>
            <person name="Castelle C.J."/>
            <person name="Probst A.J."/>
            <person name="Thomas B.C."/>
            <person name="Singh A."/>
            <person name="Wilkins M.J."/>
            <person name="Karaoz U."/>
            <person name="Brodie E.L."/>
            <person name="Williams K.H."/>
            <person name="Hubbard S.S."/>
            <person name="Banfield J.F."/>
        </authorList>
    </citation>
    <scope>NUCLEOTIDE SEQUENCE [LARGE SCALE GENOMIC DNA]</scope>
</reference>
<proteinExistence type="predicted"/>
<dbReference type="STRING" id="1797985.A2Y83_02780"/>
<protein>
    <recommendedName>
        <fullName evidence="3">DUF5655 domain-containing protein</fullName>
    </recommendedName>
</protein>